<sequence>MAANHDVLEIQRRDFGVIKIKANVYFFAVRINTWVWQKASREVSGGYILQQDRHSIFKLIFKIY</sequence>
<evidence type="ECO:0000313" key="1">
    <source>
        <dbReference type="EMBL" id="AMP14711.1"/>
    </source>
</evidence>
<dbReference type="Proteomes" id="UP000074914">
    <property type="component" value="Chromosome"/>
</dbReference>
<accession>A0ABM5Z6F2</accession>
<name>A0ABM5Z6F2_9BURK</name>
<gene>
    <name evidence="1" type="ORF">CPter291_2454</name>
</gene>
<organism evidence="1 2">
    <name type="scientific">Collimonas pratensis</name>
    <dbReference type="NCBI Taxonomy" id="279113"/>
    <lineage>
        <taxon>Bacteria</taxon>
        <taxon>Pseudomonadati</taxon>
        <taxon>Pseudomonadota</taxon>
        <taxon>Betaproteobacteria</taxon>
        <taxon>Burkholderiales</taxon>
        <taxon>Oxalobacteraceae</taxon>
        <taxon>Collimonas</taxon>
    </lineage>
</organism>
<proteinExistence type="predicted"/>
<reference evidence="1 2" key="1">
    <citation type="submission" date="2015-11" db="EMBL/GenBank/DDBJ databases">
        <title>Exploring the genomic traits of fungus-feeding bacterial genus Collimonas.</title>
        <authorList>
            <person name="Song C."/>
            <person name="Schmidt R."/>
            <person name="de Jager V."/>
            <person name="Krzyzanowska D."/>
            <person name="Jongedijk E."/>
            <person name="Cankar K."/>
            <person name="Beekwilder J."/>
            <person name="van Veen A."/>
            <person name="de Boer W."/>
            <person name="van Veen J.A."/>
            <person name="Garbeva P."/>
        </authorList>
    </citation>
    <scope>NUCLEOTIDE SEQUENCE [LARGE SCALE GENOMIC DNA]</scope>
    <source>
        <strain evidence="1 2">Ter291</strain>
    </source>
</reference>
<protein>
    <submittedName>
        <fullName evidence="1">Uncharacterized protein</fullName>
    </submittedName>
</protein>
<dbReference type="EMBL" id="CP013236">
    <property type="protein sequence ID" value="AMP14711.1"/>
    <property type="molecule type" value="Genomic_DNA"/>
</dbReference>
<evidence type="ECO:0000313" key="2">
    <source>
        <dbReference type="Proteomes" id="UP000074914"/>
    </source>
</evidence>
<keyword evidence="2" id="KW-1185">Reference proteome</keyword>